<dbReference type="EMBL" id="AKKN01000010">
    <property type="protein sequence ID" value="EKT55813.1"/>
    <property type="molecule type" value="Genomic_DNA"/>
</dbReference>
<keyword evidence="2" id="KW-1185">Reference proteome</keyword>
<name>K8W5F2_9GAMM</name>
<dbReference type="AlphaFoldDB" id="K8W5F2"/>
<dbReference type="RefSeq" id="WP_008916282.1">
    <property type="nucleotide sequence ID" value="NZ_CM001773.1"/>
</dbReference>
<proteinExistence type="predicted"/>
<sequence>MIYLTEKYKDKERLFVPEEFISTLTKLTSLRNADMLSEEEFNHQKGELIKSITGKSIDGDHLTFLAEIAKLKQQNVLTNEDIANIKIMVMNS</sequence>
<gene>
    <name evidence="1" type="ORF">OO7_12599</name>
</gene>
<dbReference type="Proteomes" id="UP000010290">
    <property type="component" value="Chromosome"/>
</dbReference>
<accession>K8W5F2</accession>
<dbReference type="HOGENOM" id="CLU_2410864_0_0_6"/>
<evidence type="ECO:0000313" key="1">
    <source>
        <dbReference type="EMBL" id="EKT55813.1"/>
    </source>
</evidence>
<protein>
    <submittedName>
        <fullName evidence="1">Uncharacterized protein</fullName>
    </submittedName>
</protein>
<dbReference type="PATRIC" id="fig|1141660.3.peg.2513"/>
<reference evidence="1 2" key="1">
    <citation type="journal article" date="2012" name="BMC Genomics">
        <title>Comparative genomics of bacteria in the genus Providencia isolated from wild Drosophila melanogaster.</title>
        <authorList>
            <person name="Galac M.R."/>
            <person name="Lazzaro B.P."/>
        </authorList>
    </citation>
    <scope>NUCLEOTIDE SEQUENCE [LARGE SCALE GENOMIC DNA]</scope>
    <source>
        <strain evidence="1 2">DSM 19967</strain>
    </source>
</reference>
<organism evidence="1 2">
    <name type="scientific">Providencia sneebia DSM 19967</name>
    <dbReference type="NCBI Taxonomy" id="1141660"/>
    <lineage>
        <taxon>Bacteria</taxon>
        <taxon>Pseudomonadati</taxon>
        <taxon>Pseudomonadota</taxon>
        <taxon>Gammaproteobacteria</taxon>
        <taxon>Enterobacterales</taxon>
        <taxon>Morganellaceae</taxon>
        <taxon>Providencia</taxon>
    </lineage>
</organism>
<evidence type="ECO:0000313" key="2">
    <source>
        <dbReference type="Proteomes" id="UP000010290"/>
    </source>
</evidence>
<comment type="caution">
    <text evidence="1">The sequence shown here is derived from an EMBL/GenBank/DDBJ whole genome shotgun (WGS) entry which is preliminary data.</text>
</comment>